<proteinExistence type="predicted"/>
<protein>
    <submittedName>
        <fullName evidence="2">Uncharacterized protein</fullName>
    </submittedName>
</protein>
<evidence type="ECO:0000313" key="2">
    <source>
        <dbReference type="EMBL" id="CAD8898684.1"/>
    </source>
</evidence>
<dbReference type="EMBL" id="HBFR01035531">
    <property type="protein sequence ID" value="CAD8898684.1"/>
    <property type="molecule type" value="Transcribed_RNA"/>
</dbReference>
<sequence>MKIERGILVLAASIILLVVDGFDALSKPLKKLESRRNFAAKLVVASSSIPFIFIPTKSFARDIGSENASISAAFNAQVNLVITNTKFSDKMLLSSLHPVVN</sequence>
<name>A0A6U5KW89_9STRA</name>
<reference evidence="2" key="1">
    <citation type="submission" date="2021-01" db="EMBL/GenBank/DDBJ databases">
        <authorList>
            <person name="Corre E."/>
            <person name="Pelletier E."/>
            <person name="Niang G."/>
            <person name="Scheremetjew M."/>
            <person name="Finn R."/>
            <person name="Kale V."/>
            <person name="Holt S."/>
            <person name="Cochrane G."/>
            <person name="Meng A."/>
            <person name="Brown T."/>
            <person name="Cohen L."/>
        </authorList>
    </citation>
    <scope>NUCLEOTIDE SEQUENCE</scope>
    <source>
        <strain evidence="2">308</strain>
    </source>
</reference>
<dbReference type="AlphaFoldDB" id="A0A6U5KW89"/>
<gene>
    <name evidence="1" type="ORF">CHYS00102_LOCUS25899</name>
    <name evidence="2" type="ORF">CHYS00102_LOCUS25900</name>
</gene>
<organism evidence="2">
    <name type="scientific">Corethron hystrix</name>
    <dbReference type="NCBI Taxonomy" id="216773"/>
    <lineage>
        <taxon>Eukaryota</taxon>
        <taxon>Sar</taxon>
        <taxon>Stramenopiles</taxon>
        <taxon>Ochrophyta</taxon>
        <taxon>Bacillariophyta</taxon>
        <taxon>Coscinodiscophyceae</taxon>
        <taxon>Corethrophycidae</taxon>
        <taxon>Corethrales</taxon>
        <taxon>Corethraceae</taxon>
        <taxon>Corethron</taxon>
    </lineage>
</organism>
<evidence type="ECO:0000313" key="1">
    <source>
        <dbReference type="EMBL" id="CAD8898683.1"/>
    </source>
</evidence>
<dbReference type="EMBL" id="HBFR01035529">
    <property type="protein sequence ID" value="CAD8898683.1"/>
    <property type="molecule type" value="Transcribed_RNA"/>
</dbReference>
<accession>A0A6U5KW89</accession>